<dbReference type="EMBL" id="AP014854">
    <property type="protein sequence ID" value="BAR99750.1"/>
    <property type="molecule type" value="Genomic_DNA"/>
</dbReference>
<accession>A0A182D2P1</accession>
<sequence length="37" mass="4054">MIGRRSRSVTSRRGRGPVVACVSEDEFNLASTFAENP</sequence>
<evidence type="ECO:0000313" key="1">
    <source>
        <dbReference type="EMBL" id="BAR99750.1"/>
    </source>
</evidence>
<organism evidence="1">
    <name type="scientific">Blastochloris viridis</name>
    <name type="common">Rhodopseudomonas viridis</name>
    <dbReference type="NCBI Taxonomy" id="1079"/>
    <lineage>
        <taxon>Bacteria</taxon>
        <taxon>Pseudomonadati</taxon>
        <taxon>Pseudomonadota</taxon>
        <taxon>Alphaproteobacteria</taxon>
        <taxon>Hyphomicrobiales</taxon>
        <taxon>Blastochloridaceae</taxon>
        <taxon>Blastochloris</taxon>
    </lineage>
</organism>
<name>A0A182D2P1_BLAVI</name>
<gene>
    <name evidence="1" type="ORF">BV133_2157</name>
</gene>
<reference evidence="1" key="1">
    <citation type="journal article" date="2015" name="Genome Announc.">
        <title>Complete Genome Sequence of the Bacteriochlorophyll b-Producing Photosynthetic Bacterium Blastochloris viridis.</title>
        <authorList>
            <person name="Tsukatani Y."/>
            <person name="Hirose Y."/>
            <person name="Harada J."/>
            <person name="Misawa N."/>
            <person name="Mori K."/>
            <person name="Inoue K."/>
            <person name="Tamiaki H."/>
        </authorList>
    </citation>
    <scope>NUCLEOTIDE SEQUENCE [LARGE SCALE GENOMIC DNA]</scope>
    <source>
        <strain evidence="1">DSM 133</strain>
    </source>
</reference>
<protein>
    <submittedName>
        <fullName evidence="1">Uncharacterized protein</fullName>
    </submittedName>
</protein>
<proteinExistence type="predicted"/>
<dbReference type="AlphaFoldDB" id="A0A182D2P1"/>